<accession>A0A5J4TZ66</accession>
<evidence type="ECO:0000313" key="2">
    <source>
        <dbReference type="EMBL" id="KAA6363766.1"/>
    </source>
</evidence>
<comment type="caution">
    <text evidence="2">The sequence shown here is derived from an EMBL/GenBank/DDBJ whole genome shotgun (WGS) entry which is preliminary data.</text>
</comment>
<feature type="compositionally biased region" description="Polar residues" evidence="1">
    <location>
        <begin position="44"/>
        <end position="59"/>
    </location>
</feature>
<dbReference type="AlphaFoldDB" id="A0A5J4TZ66"/>
<proteinExistence type="predicted"/>
<feature type="region of interest" description="Disordered" evidence="1">
    <location>
        <begin position="508"/>
        <end position="540"/>
    </location>
</feature>
<protein>
    <submittedName>
        <fullName evidence="2">Uncharacterized protein</fullName>
    </submittedName>
</protein>
<feature type="compositionally biased region" description="Basic residues" evidence="1">
    <location>
        <begin position="529"/>
        <end position="540"/>
    </location>
</feature>
<evidence type="ECO:0000313" key="3">
    <source>
        <dbReference type="Proteomes" id="UP000324800"/>
    </source>
</evidence>
<feature type="compositionally biased region" description="Low complexity" evidence="1">
    <location>
        <begin position="354"/>
        <end position="365"/>
    </location>
</feature>
<name>A0A5J4TZ66_9EUKA</name>
<feature type="region of interest" description="Disordered" evidence="1">
    <location>
        <begin position="1"/>
        <end position="59"/>
    </location>
</feature>
<feature type="compositionally biased region" description="Polar residues" evidence="1">
    <location>
        <begin position="366"/>
        <end position="385"/>
    </location>
</feature>
<organism evidence="2 3">
    <name type="scientific">Streblomastix strix</name>
    <dbReference type="NCBI Taxonomy" id="222440"/>
    <lineage>
        <taxon>Eukaryota</taxon>
        <taxon>Metamonada</taxon>
        <taxon>Preaxostyla</taxon>
        <taxon>Oxymonadida</taxon>
        <taxon>Streblomastigidae</taxon>
        <taxon>Streblomastix</taxon>
    </lineage>
</organism>
<sequence>MGENSGSERNEQGNTNDSFQDEWNRSSERFDKERRLGNKLRSKINLSPPNSISTTQTIPNIKSNGEGLLIQGNAVWNTSLHNLHRTSTSNGSNEDTERVRHKNSELCLRSAPPTSEQRNIAKINIENNENFGSIWLDNCIGEMRNRTKTTDQLPSVGLGLGKEVHKDDRYKKTRTTLLIKEICQPNIETNPDQDKISSINNRQVEFFKSPSKRSFSLPKTNGLSKDESIEEQGFEREYDFTQGNTSRALLVLGSDSEELRDDFRSENYRGSDGIRRISERLWSDTGITNRRYFSPTLRMEQGTEEMDMQQEEDGSHILRTIPLRICLQRAANQSDPHQIRQLFRSIRFSKTKSRGNSSSGSEENSLAMSTSESTNTDSTYSGNLKQDNRRTKQVKYLGRLFNKERNINSPVSNMGDNTNIGLVRSRGKQTRGKIRDNRRGKGRGRMVERIFETMEGGNLLDPLINSEDWKSTDRLAKVQTKVNQDSALMARSNMVHVLTNRQQQIPYSWRELSDSEPGEGDDQEEGHATTRKNRGIAHGP</sequence>
<feature type="region of interest" description="Disordered" evidence="1">
    <location>
        <begin position="350"/>
        <end position="391"/>
    </location>
</feature>
<feature type="compositionally biased region" description="Basic and acidic residues" evidence="1">
    <location>
        <begin position="1"/>
        <end position="11"/>
    </location>
</feature>
<feature type="compositionally biased region" description="Polar residues" evidence="1">
    <location>
        <begin position="83"/>
        <end position="93"/>
    </location>
</feature>
<evidence type="ECO:0000256" key="1">
    <source>
        <dbReference type="SAM" id="MobiDB-lite"/>
    </source>
</evidence>
<feature type="compositionally biased region" description="Acidic residues" evidence="1">
    <location>
        <begin position="514"/>
        <end position="524"/>
    </location>
</feature>
<feature type="compositionally biased region" description="Basic and acidic residues" evidence="1">
    <location>
        <begin position="22"/>
        <end position="36"/>
    </location>
</feature>
<dbReference type="EMBL" id="SNRW01022506">
    <property type="protein sequence ID" value="KAA6363766.1"/>
    <property type="molecule type" value="Genomic_DNA"/>
</dbReference>
<feature type="region of interest" description="Disordered" evidence="1">
    <location>
        <begin position="83"/>
        <end position="103"/>
    </location>
</feature>
<gene>
    <name evidence="2" type="ORF">EZS28_040707</name>
</gene>
<dbReference type="Proteomes" id="UP000324800">
    <property type="component" value="Unassembled WGS sequence"/>
</dbReference>
<reference evidence="2 3" key="1">
    <citation type="submission" date="2019-03" db="EMBL/GenBank/DDBJ databases">
        <title>Single cell metagenomics reveals metabolic interactions within the superorganism composed of flagellate Streblomastix strix and complex community of Bacteroidetes bacteria on its surface.</title>
        <authorList>
            <person name="Treitli S.C."/>
            <person name="Kolisko M."/>
            <person name="Husnik F."/>
            <person name="Keeling P."/>
            <person name="Hampl V."/>
        </authorList>
    </citation>
    <scope>NUCLEOTIDE SEQUENCE [LARGE SCALE GENOMIC DNA]</scope>
    <source>
        <strain evidence="2">ST1C</strain>
    </source>
</reference>